<evidence type="ECO:0000256" key="3">
    <source>
        <dbReference type="ARBA" id="ARBA00022806"/>
    </source>
</evidence>
<protein>
    <submittedName>
        <fullName evidence="7">DEAD/DEAH box helicase</fullName>
    </submittedName>
</protein>
<comment type="caution">
    <text evidence="7">The sequence shown here is derived from an EMBL/GenBank/DDBJ whole genome shotgun (WGS) entry which is preliminary data.</text>
</comment>
<dbReference type="PANTHER" id="PTHR12131:SF1">
    <property type="entry name" value="ATP-DEPENDENT RNA HELICASE SUPV3L1, MITOCHONDRIAL-RELATED"/>
    <property type="match status" value="1"/>
</dbReference>
<dbReference type="PROSITE" id="PS51194">
    <property type="entry name" value="HELICASE_CTER"/>
    <property type="match status" value="1"/>
</dbReference>
<dbReference type="SMART" id="SM00490">
    <property type="entry name" value="HELICc"/>
    <property type="match status" value="1"/>
</dbReference>
<dbReference type="Proteomes" id="UP001596266">
    <property type="component" value="Unassembled WGS sequence"/>
</dbReference>
<dbReference type="SMART" id="SM00487">
    <property type="entry name" value="DEXDc"/>
    <property type="match status" value="1"/>
</dbReference>
<keyword evidence="4" id="KW-0067">ATP-binding</keyword>
<evidence type="ECO:0000259" key="5">
    <source>
        <dbReference type="PROSITE" id="PS51192"/>
    </source>
</evidence>
<accession>A0ABW1X5C7</accession>
<dbReference type="GO" id="GO:0004386">
    <property type="term" value="F:helicase activity"/>
    <property type="evidence" value="ECO:0007669"/>
    <property type="project" value="UniProtKB-KW"/>
</dbReference>
<reference evidence="8" key="1">
    <citation type="journal article" date="2019" name="Int. J. Syst. Evol. Microbiol.">
        <title>The Global Catalogue of Microorganisms (GCM) 10K type strain sequencing project: providing services to taxonomists for standard genome sequencing and annotation.</title>
        <authorList>
            <consortium name="The Broad Institute Genomics Platform"/>
            <consortium name="The Broad Institute Genome Sequencing Center for Infectious Disease"/>
            <person name="Wu L."/>
            <person name="Ma J."/>
        </authorList>
    </citation>
    <scope>NUCLEOTIDE SEQUENCE [LARGE SCALE GENOMIC DNA]</scope>
    <source>
        <strain evidence="8">CGMCC 1.15277</strain>
    </source>
</reference>
<dbReference type="Pfam" id="PF12029">
    <property type="entry name" value="DUF3516"/>
    <property type="match status" value="1"/>
</dbReference>
<dbReference type="SUPFAM" id="SSF52540">
    <property type="entry name" value="P-loop containing nucleoside triphosphate hydrolases"/>
    <property type="match status" value="1"/>
</dbReference>
<organism evidence="7 8">
    <name type="scientific">Luteococcus sanguinis</name>
    <dbReference type="NCBI Taxonomy" id="174038"/>
    <lineage>
        <taxon>Bacteria</taxon>
        <taxon>Bacillati</taxon>
        <taxon>Actinomycetota</taxon>
        <taxon>Actinomycetes</taxon>
        <taxon>Propionibacteriales</taxon>
        <taxon>Propionibacteriaceae</taxon>
        <taxon>Luteococcus</taxon>
    </lineage>
</organism>
<dbReference type="InterPro" id="IPR027417">
    <property type="entry name" value="P-loop_NTPase"/>
</dbReference>
<dbReference type="Gene3D" id="3.40.50.300">
    <property type="entry name" value="P-loop containing nucleotide triphosphate hydrolases"/>
    <property type="match status" value="2"/>
</dbReference>
<dbReference type="PANTHER" id="PTHR12131">
    <property type="entry name" value="ATP-DEPENDENT RNA AND DNA HELICASE"/>
    <property type="match status" value="1"/>
</dbReference>
<dbReference type="InterPro" id="IPR050699">
    <property type="entry name" value="RNA-DNA_Helicase"/>
</dbReference>
<keyword evidence="2" id="KW-0378">Hydrolase</keyword>
<dbReference type="EMBL" id="JBHSUA010000024">
    <property type="protein sequence ID" value="MFC6397818.1"/>
    <property type="molecule type" value="Genomic_DNA"/>
</dbReference>
<feature type="domain" description="Helicase C-terminal" evidence="6">
    <location>
        <begin position="221"/>
        <end position="417"/>
    </location>
</feature>
<dbReference type="Pfam" id="PF00271">
    <property type="entry name" value="Helicase_C"/>
    <property type="match status" value="1"/>
</dbReference>
<keyword evidence="1" id="KW-0547">Nucleotide-binding</keyword>
<evidence type="ECO:0000256" key="4">
    <source>
        <dbReference type="ARBA" id="ARBA00022840"/>
    </source>
</evidence>
<evidence type="ECO:0000313" key="8">
    <source>
        <dbReference type="Proteomes" id="UP001596266"/>
    </source>
</evidence>
<evidence type="ECO:0000313" key="7">
    <source>
        <dbReference type="EMBL" id="MFC6397818.1"/>
    </source>
</evidence>
<dbReference type="InterPro" id="IPR001650">
    <property type="entry name" value="Helicase_C-like"/>
</dbReference>
<dbReference type="PROSITE" id="PS51192">
    <property type="entry name" value="HELICASE_ATP_BIND_1"/>
    <property type="match status" value="1"/>
</dbReference>
<evidence type="ECO:0000259" key="6">
    <source>
        <dbReference type="PROSITE" id="PS51194"/>
    </source>
</evidence>
<dbReference type="InterPro" id="IPR021904">
    <property type="entry name" value="DUF3516"/>
</dbReference>
<feature type="domain" description="Helicase ATP-binding" evidence="5">
    <location>
        <begin position="41"/>
        <end position="197"/>
    </location>
</feature>
<name>A0ABW1X5C7_9ACTN</name>
<keyword evidence="8" id="KW-1185">Reference proteome</keyword>
<evidence type="ECO:0000256" key="1">
    <source>
        <dbReference type="ARBA" id="ARBA00022741"/>
    </source>
</evidence>
<proteinExistence type="predicted"/>
<dbReference type="InterPro" id="IPR014001">
    <property type="entry name" value="Helicase_ATP-bd"/>
</dbReference>
<sequence length="844" mass="93640">MNLLEHLPAAGDRGPDALYAAFTDWTTSRGISLYPHQKEAILEILSGNNAIVMTPTGSGKSLIALAAHFAAVAEGHRTWYTAPIKALVSEKFFALCDAFGAENVGMVTGDASVNQDAPIICATAEILANLALREGRTADVGQVVMDEFHFIADPDRGWAWQVGVQELPQAQFVIMSATLGDVTQLCDDLTRRTGRETAVIADAIRPVPLVYTWAMTPIHETVEELVKTHQAPVYIVHQTQAAALERAQSLLSVTLVNTAEKHEIVDAMGHFRFAGGFGKTLEKLVRAGIGVHHAGMLPRYRRLVETLAQRGLLKVICGTDTLGVGINVPIRTVLFTALTKFDGRRVRTLRSREFHQIAGRAGRAGFDTTGYVVAQAPEHVIENERLLAKAGDDPKKQRKVVRKKPPEGFVSWTEEGFHRLIGSTPETLHARMRITHAMLLNLLERDEPITESVVSLVQGAVSDPKAQRQLLRRALQIGRSLIEAGIVVAHHEPGKPTRYELDVDLQSNFALNQPLSAFAMAAFELLDEDSHTYPLDLVSVIESTLEDPMPILLQQQFRARGEAVAEMKADGYEYEERMAALEEVTWPKPLEELLQHALTVYAAAHPWLAEAQLSPKSIVREMFERAMTFGEYVAFHKIERVEGLLLRYLSDAYRALRHSVPERFVTEELEDLVEWLGEVIRLTDSSLLDEWEALTDPDADAEARLKALTHPTAPQRPVTGNARAFRVLVRNAMFRHVELMADDLVDELAELDARDPQVVMTADAWDKALGAYWDDHDEIGLDGDARGPKLFVVEEFGRTWRVAQIIADPEGDHDWQLHASIDLDACDEAGELVLHVLGFARVDS</sequence>
<keyword evidence="3 7" id="KW-0347">Helicase</keyword>
<evidence type="ECO:0000256" key="2">
    <source>
        <dbReference type="ARBA" id="ARBA00022801"/>
    </source>
</evidence>
<dbReference type="RefSeq" id="WP_343886975.1">
    <property type="nucleotide sequence ID" value="NZ_BAAAKI010000025.1"/>
</dbReference>
<dbReference type="Pfam" id="PF00270">
    <property type="entry name" value="DEAD"/>
    <property type="match status" value="1"/>
</dbReference>
<gene>
    <name evidence="7" type="ORF">ACFP57_12615</name>
</gene>
<dbReference type="InterPro" id="IPR011545">
    <property type="entry name" value="DEAD/DEAH_box_helicase_dom"/>
</dbReference>